<evidence type="ECO:0000256" key="2">
    <source>
        <dbReference type="ARBA" id="ARBA00022484"/>
    </source>
</evidence>
<organism evidence="11">
    <name type="scientific">Leviviridae sp</name>
    <dbReference type="NCBI Taxonomy" id="2027243"/>
    <lineage>
        <taxon>Viruses</taxon>
        <taxon>Riboviria</taxon>
        <taxon>Orthornavirae</taxon>
        <taxon>Lenarviricota</taxon>
        <taxon>Leviviricetes</taxon>
        <taxon>Norzivirales</taxon>
        <taxon>Fiersviridae</taxon>
    </lineage>
</organism>
<keyword evidence="5" id="KW-0547">Nucleotide-binding</keyword>
<feature type="binding site" evidence="9">
    <location>
        <position position="334"/>
    </location>
    <ligand>
        <name>Mg(2+)</name>
        <dbReference type="ChEBI" id="CHEBI:18420"/>
        <label>2</label>
    </ligand>
</feature>
<evidence type="ECO:0000256" key="8">
    <source>
        <dbReference type="ARBA" id="ARBA00048744"/>
    </source>
</evidence>
<comment type="cofactor">
    <cofactor evidence="9">
        <name>Mg(2+)</name>
        <dbReference type="ChEBI" id="CHEBI:18420"/>
    </cofactor>
    <text evidence="9">Binds 2 Mg(2+) per subunit.</text>
</comment>
<feature type="domain" description="RdRp catalytic" evidence="10">
    <location>
        <begin position="236"/>
        <end position="366"/>
    </location>
</feature>
<gene>
    <name evidence="11" type="ORF">H3Rhizo37101_000001</name>
</gene>
<keyword evidence="9" id="KW-0479">Metal-binding</keyword>
<evidence type="ECO:0000256" key="6">
    <source>
        <dbReference type="ARBA" id="ARBA00022953"/>
    </source>
</evidence>
<keyword evidence="2 11" id="KW-0696">RNA-directed RNA polymerase</keyword>
<dbReference type="EMBL" id="MN032917">
    <property type="protein sequence ID" value="QDH86764.1"/>
    <property type="molecule type" value="Genomic_RNA"/>
</dbReference>
<feature type="binding site" evidence="9">
    <location>
        <position position="335"/>
    </location>
    <ligand>
        <name>Mg(2+)</name>
        <dbReference type="ChEBI" id="CHEBI:18420"/>
        <label>2</label>
    </ligand>
</feature>
<evidence type="ECO:0000256" key="5">
    <source>
        <dbReference type="ARBA" id="ARBA00022741"/>
    </source>
</evidence>
<dbReference type="GO" id="GO:0003968">
    <property type="term" value="F:RNA-directed RNA polymerase activity"/>
    <property type="evidence" value="ECO:0007669"/>
    <property type="project" value="UniProtKB-KW"/>
</dbReference>
<dbReference type="PROSITE" id="PS50522">
    <property type="entry name" value="RDRP_PHAGE"/>
    <property type="match status" value="1"/>
</dbReference>
<dbReference type="GO" id="GO:0039694">
    <property type="term" value="P:viral RNA genome replication"/>
    <property type="evidence" value="ECO:0007669"/>
    <property type="project" value="InterPro"/>
</dbReference>
<evidence type="ECO:0000256" key="7">
    <source>
        <dbReference type="ARBA" id="ARBA00030248"/>
    </source>
</evidence>
<name>A0A514CZH6_9VIRU</name>
<evidence type="ECO:0000256" key="4">
    <source>
        <dbReference type="ARBA" id="ARBA00022695"/>
    </source>
</evidence>
<dbReference type="GO" id="GO:0000166">
    <property type="term" value="F:nucleotide binding"/>
    <property type="evidence" value="ECO:0007669"/>
    <property type="project" value="UniProtKB-KW"/>
</dbReference>
<comment type="catalytic activity">
    <reaction evidence="8">
        <text>RNA(n) + a ribonucleoside 5'-triphosphate = RNA(n+1) + diphosphate</text>
        <dbReference type="Rhea" id="RHEA:21248"/>
        <dbReference type="Rhea" id="RHEA-COMP:14527"/>
        <dbReference type="Rhea" id="RHEA-COMP:17342"/>
        <dbReference type="ChEBI" id="CHEBI:33019"/>
        <dbReference type="ChEBI" id="CHEBI:61557"/>
        <dbReference type="ChEBI" id="CHEBI:140395"/>
        <dbReference type="EC" id="2.7.7.48"/>
    </reaction>
</comment>
<keyword evidence="6" id="KW-0693">Viral RNA replication</keyword>
<keyword evidence="4" id="KW-0548">Nucleotidyltransferase</keyword>
<evidence type="ECO:0000256" key="9">
    <source>
        <dbReference type="PIRSR" id="PIRSR605093-1"/>
    </source>
</evidence>
<sequence>MSSRSVALYRAICLDVSHITKVDSSTPWPGSTYRQFCSAYLRHSIIRKWIPRDTTNADKAALDSFTSANTRCREWRYRPDNELIHQIIGETQRILDDFLHPNGQPLVQSYFDLLKSGRPGPGVSVGAKGTSYYTKYFASPLTTTSEYLYEEYKRYSAWIPFLSDAECHRYEQIGRPSIVSGSRCSFVPKTSATSRMICIEPSLNMYYQLGLAHFIEERLKTYFRIDLSTQPSVNHRLSRLGSIDGSFATIDLSSASDSISLRLCEMLFPKWFFELLLTLRSHTTEINGKTSALYMLSTMGNGFTFPIQTLIFAALVKAVYSVSQIDGESSVFGDDIICKAEAFQRVILSLKTLGFTVNPNKTFFEGGFRESCGADWLLGQPVRPVFVRKLDSPWDIMVVINQLNDWSAYTGIPLRESVQYLLSLVGRKFRTYVPFEENQDCGIRVPVALINPRYDGNQSYAYRAWSRRPSRLRIFEGSIRTPKGLKGSVLYNPSGLYCSFLFGELVRFEITVRHNLKSYSSKLRCTPRWDYIPTGSVTNGVTLSWQQWETAVVTNLTNPN</sequence>
<protein>
    <recommendedName>
        <fullName evidence="1">RNA-directed RNA polymerase</fullName>
        <ecNumber evidence="1">2.7.7.48</ecNumber>
    </recommendedName>
    <alternativeName>
        <fullName evidence="7">RNA replicase beta chain</fullName>
    </alternativeName>
</protein>
<dbReference type="InterPro" id="IPR007096">
    <property type="entry name" value="RNA-dir_Rpol_cat_phage"/>
</dbReference>
<keyword evidence="3" id="KW-0808">Transferase</keyword>
<dbReference type="Pfam" id="PF03431">
    <property type="entry name" value="RNA_replicase_B"/>
    <property type="match status" value="1"/>
</dbReference>
<keyword evidence="9" id="KW-0460">Magnesium</keyword>
<proteinExistence type="predicted"/>
<reference evidence="11" key="1">
    <citation type="submission" date="2019-05" db="EMBL/GenBank/DDBJ databases">
        <title>Metatranscriptomic reconstruction reveals RNA viruses with the potential to shape carbon cycling in soil.</title>
        <authorList>
            <person name="Starr E.P."/>
            <person name="Nuccio E."/>
            <person name="Pett-Ridge J."/>
            <person name="Banfield J.F."/>
            <person name="Firestone M.K."/>
        </authorList>
    </citation>
    <scope>NUCLEOTIDE SEQUENCE</scope>
    <source>
        <strain evidence="11">H3_Rhizo_37_scaffold_101</strain>
    </source>
</reference>
<accession>A0A514CZH6</accession>
<evidence type="ECO:0000259" key="10">
    <source>
        <dbReference type="PROSITE" id="PS50522"/>
    </source>
</evidence>
<dbReference type="GO" id="GO:0046872">
    <property type="term" value="F:metal ion binding"/>
    <property type="evidence" value="ECO:0007669"/>
    <property type="project" value="UniProtKB-KW"/>
</dbReference>
<feature type="binding site" evidence="9">
    <location>
        <position position="251"/>
    </location>
    <ligand>
        <name>Mg(2+)</name>
        <dbReference type="ChEBI" id="CHEBI:18420"/>
        <label>2</label>
    </ligand>
</feature>
<dbReference type="EC" id="2.7.7.48" evidence="1"/>
<evidence type="ECO:0000313" key="11">
    <source>
        <dbReference type="EMBL" id="QDH86764.1"/>
    </source>
</evidence>
<evidence type="ECO:0000256" key="3">
    <source>
        <dbReference type="ARBA" id="ARBA00022679"/>
    </source>
</evidence>
<evidence type="ECO:0000256" key="1">
    <source>
        <dbReference type="ARBA" id="ARBA00012494"/>
    </source>
</evidence>
<dbReference type="InterPro" id="IPR005093">
    <property type="entry name" value="RNArep_beta"/>
</dbReference>